<reference evidence="4 5" key="1">
    <citation type="submission" date="2022-11" db="EMBL/GenBank/DDBJ databases">
        <title>Mucor velutinosus strain NIH1002 WGS.</title>
        <authorList>
            <person name="Subramanian P."/>
            <person name="Mullikin J.C."/>
            <person name="Segre J.A."/>
            <person name="Zelazny A.M."/>
        </authorList>
    </citation>
    <scope>NUCLEOTIDE SEQUENCE [LARGE SCALE GENOMIC DNA]</scope>
    <source>
        <strain evidence="4 5">NIH1002</strain>
    </source>
</reference>
<dbReference type="EMBL" id="JASEJX010000015">
    <property type="protein sequence ID" value="KAK4515240.1"/>
    <property type="molecule type" value="Genomic_DNA"/>
</dbReference>
<feature type="domain" description="Yeast cell wall synthesis Kre9/Knh1-like N-terminal" evidence="3">
    <location>
        <begin position="31"/>
        <end position="119"/>
    </location>
</feature>
<evidence type="ECO:0000313" key="5">
    <source>
        <dbReference type="Proteomes" id="UP001304243"/>
    </source>
</evidence>
<dbReference type="EC" id="5.2.1.8" evidence="4"/>
<dbReference type="RefSeq" id="XP_064681906.1">
    <property type="nucleotide sequence ID" value="XM_064822220.1"/>
</dbReference>
<dbReference type="AlphaFoldDB" id="A0AAN7HT20"/>
<name>A0AAN7HT20_9FUNG</name>
<accession>A0AAN7HT20</accession>
<dbReference type="GO" id="GO:0003755">
    <property type="term" value="F:peptidyl-prolyl cis-trans isomerase activity"/>
    <property type="evidence" value="ECO:0007669"/>
    <property type="project" value="UniProtKB-EC"/>
</dbReference>
<comment type="caution">
    <text evidence="4">The sequence shown here is derived from an EMBL/GenBank/DDBJ whole genome shotgun (WGS) entry which is preliminary data.</text>
</comment>
<dbReference type="GeneID" id="89946552"/>
<dbReference type="PANTHER" id="PTHR40633">
    <property type="entry name" value="MATRIX PROTEIN, PUTATIVE (AFU_ORTHOLOGUE AFUA_8G05410)-RELATED"/>
    <property type="match status" value="1"/>
</dbReference>
<sequence length="245" mass="24696">MVSIKTFLASSVALIVAFANVEAAVSPTYPSPGTIQIEGQSYDITWTFDGKDPKTTYTIDFMTGSNDAQTKLQTVATKVPANQLKYSFVAPQVSPNSAIYFFMFTGSDGVSAWTTRFGIAGADGKLVAETEKTQPNGDAIPWGTGKLLSGAAVSANASSAVSATASVSSVSSVIPVASSSVASSSADIAVAVASSSASATVMPAAASTPVPSVAQVVPNNNSSSATMVKPALTLVSAAVAAYFAL</sequence>
<feature type="chain" id="PRO_5042910106" evidence="2">
    <location>
        <begin position="24"/>
        <end position="245"/>
    </location>
</feature>
<evidence type="ECO:0000313" key="4">
    <source>
        <dbReference type="EMBL" id="KAK4515240.1"/>
    </source>
</evidence>
<evidence type="ECO:0000256" key="2">
    <source>
        <dbReference type="SAM" id="SignalP"/>
    </source>
</evidence>
<dbReference type="InterPro" id="IPR052982">
    <property type="entry name" value="SRP1/TIP1-like"/>
</dbReference>
<evidence type="ECO:0000256" key="1">
    <source>
        <dbReference type="ARBA" id="ARBA00022729"/>
    </source>
</evidence>
<protein>
    <submittedName>
        <fullName evidence="4">Peptidyl-prolyl cis-trans isomerase fpr2</fullName>
        <ecNumber evidence="4">5.2.1.8</ecNumber>
    </submittedName>
</protein>
<gene>
    <name evidence="4" type="primary">FPR2</name>
    <name evidence="4" type="ORF">ATC70_002850</name>
</gene>
<keyword evidence="4" id="KW-0413">Isomerase</keyword>
<proteinExistence type="predicted"/>
<feature type="signal peptide" evidence="2">
    <location>
        <begin position="1"/>
        <end position="23"/>
    </location>
</feature>
<dbReference type="PANTHER" id="PTHR40633:SF1">
    <property type="entry name" value="GPI ANCHORED SERINE-THREONINE RICH PROTEIN (AFU_ORTHOLOGUE AFUA_1G03630)"/>
    <property type="match status" value="1"/>
</dbReference>
<dbReference type="Proteomes" id="UP001304243">
    <property type="component" value="Unassembled WGS sequence"/>
</dbReference>
<organism evidence="4 5">
    <name type="scientific">Mucor velutinosus</name>
    <dbReference type="NCBI Taxonomy" id="708070"/>
    <lineage>
        <taxon>Eukaryota</taxon>
        <taxon>Fungi</taxon>
        <taxon>Fungi incertae sedis</taxon>
        <taxon>Mucoromycota</taxon>
        <taxon>Mucoromycotina</taxon>
        <taxon>Mucoromycetes</taxon>
        <taxon>Mucorales</taxon>
        <taxon>Mucorineae</taxon>
        <taxon>Mucoraceae</taxon>
        <taxon>Mucor</taxon>
    </lineage>
</organism>
<keyword evidence="5" id="KW-1185">Reference proteome</keyword>
<dbReference type="Pfam" id="PF10342">
    <property type="entry name" value="Kre9_KNH"/>
    <property type="match status" value="1"/>
</dbReference>
<keyword evidence="1 2" id="KW-0732">Signal</keyword>
<evidence type="ECO:0000259" key="3">
    <source>
        <dbReference type="Pfam" id="PF10342"/>
    </source>
</evidence>
<dbReference type="InterPro" id="IPR018466">
    <property type="entry name" value="Kre9/Knh1-like_N"/>
</dbReference>